<organism evidence="2">
    <name type="scientific">Entomoneis paludosa</name>
    <dbReference type="NCBI Taxonomy" id="265537"/>
    <lineage>
        <taxon>Eukaryota</taxon>
        <taxon>Sar</taxon>
        <taxon>Stramenopiles</taxon>
        <taxon>Ochrophyta</taxon>
        <taxon>Bacillariophyta</taxon>
        <taxon>Bacillariophyceae</taxon>
        <taxon>Bacillariophycidae</taxon>
        <taxon>Entomoneidaceae</taxon>
        <taxon>Entomoneis</taxon>
    </lineage>
</organism>
<evidence type="ECO:0000313" key="2">
    <source>
        <dbReference type="EMBL" id="CAD9956952.1"/>
    </source>
</evidence>
<proteinExistence type="predicted"/>
<dbReference type="EMBL" id="HBHT01012011">
    <property type="protein sequence ID" value="CAD9956952.1"/>
    <property type="molecule type" value="Transcribed_RNA"/>
</dbReference>
<protein>
    <submittedName>
        <fullName evidence="2">Uncharacterized protein</fullName>
    </submittedName>
</protein>
<dbReference type="AlphaFoldDB" id="A0A7S3DM83"/>
<reference evidence="2" key="1">
    <citation type="submission" date="2021-01" db="EMBL/GenBank/DDBJ databases">
        <authorList>
            <person name="Corre E."/>
            <person name="Pelletier E."/>
            <person name="Niang G."/>
            <person name="Scheremetjew M."/>
            <person name="Finn R."/>
            <person name="Kale V."/>
            <person name="Holt S."/>
            <person name="Cochrane G."/>
            <person name="Meng A."/>
            <person name="Brown T."/>
            <person name="Cohen L."/>
        </authorList>
    </citation>
    <scope>NUCLEOTIDE SEQUENCE</scope>
    <source>
        <strain evidence="2">CCMP125</strain>
    </source>
</reference>
<sequence>MAKVSTHVHETVELCIFVGRGQELIPLGICSFVITGDEEDEVIHNAPVRVPSPGTSTFERHFAPTRKQKRKNWKPCFSNNRLQHYGLDGNANIQLGVRVIPQRTLAAAIQRRENEKAMDDIVFNQVLNDLLGNGQGEIASDGIDAEKAMGKIKGTDTSGTGLMADGLLVDAHDETREGVEEDIDYDREPSKEKASANPYVRQEQRVHGSDSDDMIVDQSGKATQSAPAFSSRFFCGVDLFSDNFTVVGESDNETVEKPKLTVLTDSESMSADPTALLPLSLVSSVSESVTTRGSISHPLFLLPGKS</sequence>
<evidence type="ECO:0000256" key="1">
    <source>
        <dbReference type="SAM" id="MobiDB-lite"/>
    </source>
</evidence>
<gene>
    <name evidence="2" type="ORF">APAL1065_LOCUS8058</name>
</gene>
<accession>A0A7S3DM83</accession>
<feature type="region of interest" description="Disordered" evidence="1">
    <location>
        <begin position="180"/>
        <end position="212"/>
    </location>
</feature>
<name>A0A7S3DM83_9STRA</name>